<dbReference type="RefSeq" id="WP_221560093.1">
    <property type="nucleotide sequence ID" value="NZ_JAIGNO010000013.1"/>
</dbReference>
<evidence type="ECO:0000256" key="1">
    <source>
        <dbReference type="ARBA" id="ARBA00023015"/>
    </source>
</evidence>
<dbReference type="SUPFAM" id="SSF46689">
    <property type="entry name" value="Homeodomain-like"/>
    <property type="match status" value="2"/>
</dbReference>
<dbReference type="InterPro" id="IPR020449">
    <property type="entry name" value="Tscrpt_reg_AraC-type_HTH"/>
</dbReference>
<dbReference type="PRINTS" id="PR00032">
    <property type="entry name" value="HTHARAC"/>
</dbReference>
<dbReference type="InterPro" id="IPR009057">
    <property type="entry name" value="Homeodomain-like_sf"/>
</dbReference>
<dbReference type="SMART" id="SM00342">
    <property type="entry name" value="HTH_ARAC"/>
    <property type="match status" value="1"/>
</dbReference>
<evidence type="ECO:0000256" key="3">
    <source>
        <dbReference type="ARBA" id="ARBA00023163"/>
    </source>
</evidence>
<keyword evidence="1" id="KW-0805">Transcription regulation</keyword>
<gene>
    <name evidence="5" type="ORF">K3174_14810</name>
</gene>
<evidence type="ECO:0000313" key="6">
    <source>
        <dbReference type="Proteomes" id="UP000755104"/>
    </source>
</evidence>
<dbReference type="EMBL" id="JAIGNO010000013">
    <property type="protein sequence ID" value="MBX7483800.1"/>
    <property type="molecule type" value="Genomic_DNA"/>
</dbReference>
<dbReference type="PANTHER" id="PTHR46796:SF6">
    <property type="entry name" value="ARAC SUBFAMILY"/>
    <property type="match status" value="1"/>
</dbReference>
<keyword evidence="6" id="KW-1185">Reference proteome</keyword>
<dbReference type="InterPro" id="IPR018060">
    <property type="entry name" value="HTH_AraC"/>
</dbReference>
<evidence type="ECO:0000313" key="5">
    <source>
        <dbReference type="EMBL" id="MBX7483800.1"/>
    </source>
</evidence>
<reference evidence="5 6" key="1">
    <citation type="submission" date="2021-08" db="EMBL/GenBank/DDBJ databases">
        <title>Comparative Genomics Analysis of the Genus Qipengyuania Reveals Extensive Genetic Diversity and Metabolic Versatility, Including the Description of Fifteen Novel Species.</title>
        <authorList>
            <person name="Liu Y."/>
        </authorList>
    </citation>
    <scope>NUCLEOTIDE SEQUENCE [LARGE SCALE GENOMIC DNA]</scope>
    <source>
        <strain evidence="5 6">6D47A</strain>
    </source>
</reference>
<name>A0ABS7J907_9SPHN</name>
<protein>
    <submittedName>
        <fullName evidence="5">AraC family transcriptional regulator</fullName>
    </submittedName>
</protein>
<keyword evidence="2" id="KW-0238">DNA-binding</keyword>
<comment type="caution">
    <text evidence="5">The sequence shown here is derived from an EMBL/GenBank/DDBJ whole genome shotgun (WGS) entry which is preliminary data.</text>
</comment>
<evidence type="ECO:0000256" key="2">
    <source>
        <dbReference type="ARBA" id="ARBA00023125"/>
    </source>
</evidence>
<organism evidence="5 6">
    <name type="scientific">Qipengyuania qiaonensis</name>
    <dbReference type="NCBI Taxonomy" id="2867240"/>
    <lineage>
        <taxon>Bacteria</taxon>
        <taxon>Pseudomonadati</taxon>
        <taxon>Pseudomonadota</taxon>
        <taxon>Alphaproteobacteria</taxon>
        <taxon>Sphingomonadales</taxon>
        <taxon>Erythrobacteraceae</taxon>
        <taxon>Qipengyuania</taxon>
    </lineage>
</organism>
<dbReference type="Gene3D" id="1.10.10.60">
    <property type="entry name" value="Homeodomain-like"/>
    <property type="match status" value="2"/>
</dbReference>
<proteinExistence type="predicted"/>
<dbReference type="InterPro" id="IPR050204">
    <property type="entry name" value="AraC_XylS_family_regulators"/>
</dbReference>
<dbReference type="Pfam" id="PF12833">
    <property type="entry name" value="HTH_18"/>
    <property type="match status" value="1"/>
</dbReference>
<sequence length="237" mass="26062">MNWSAQLNDRSYCAPCDPNTFCVARAGETAEIEYSDARLSFAQFFLPVRWFESDLVDAASSRCGNAIELIDPMNASCHAVSGLARKAVRAMRSGGNSARLLIDELLIDLSSALVERHSSAVLSQPARGGLSPAVVRRVIDYLQAHLAEEVQLAELARLANVTAPHFCRAFAKSTGTPPHRYQIAMRLQKATRLLAEPGLSIADVAFAVGYEDPSYFSRLFCYQAGMSPSEWRREFAK</sequence>
<accession>A0ABS7J907</accession>
<evidence type="ECO:0000259" key="4">
    <source>
        <dbReference type="PROSITE" id="PS01124"/>
    </source>
</evidence>
<dbReference type="Proteomes" id="UP000755104">
    <property type="component" value="Unassembled WGS sequence"/>
</dbReference>
<dbReference type="PANTHER" id="PTHR46796">
    <property type="entry name" value="HTH-TYPE TRANSCRIPTIONAL ACTIVATOR RHAS-RELATED"/>
    <property type="match status" value="1"/>
</dbReference>
<dbReference type="PROSITE" id="PS01124">
    <property type="entry name" value="HTH_ARAC_FAMILY_2"/>
    <property type="match status" value="1"/>
</dbReference>
<feature type="domain" description="HTH araC/xylS-type" evidence="4">
    <location>
        <begin position="136"/>
        <end position="234"/>
    </location>
</feature>
<keyword evidence="3" id="KW-0804">Transcription</keyword>